<evidence type="ECO:0000313" key="4">
    <source>
        <dbReference type="Proteomes" id="UP000276178"/>
    </source>
</evidence>
<gene>
    <name evidence="2" type="primary">yfjM</name>
    <name evidence="2" type="ORF">BAG01nite_19550</name>
    <name evidence="3" type="ORF">EB820_12935</name>
</gene>
<dbReference type="Pfam" id="PF21818">
    <property type="entry name" value="DUF6884"/>
    <property type="match status" value="1"/>
</dbReference>
<feature type="domain" description="DUF6884" evidence="1">
    <location>
        <begin position="7"/>
        <end position="134"/>
    </location>
</feature>
<dbReference type="GeneID" id="82813427"/>
<dbReference type="EMBL" id="RHHN01000037">
    <property type="protein sequence ID" value="RNB54981.1"/>
    <property type="molecule type" value="Genomic_DNA"/>
</dbReference>
<evidence type="ECO:0000313" key="2">
    <source>
        <dbReference type="EMBL" id="GED25853.1"/>
    </source>
</evidence>
<proteinExistence type="predicted"/>
<dbReference type="RefSeq" id="WP_122952955.1">
    <property type="nucleotide sequence ID" value="NZ_BJOD01000016.1"/>
</dbReference>
<dbReference type="Proteomes" id="UP000276178">
    <property type="component" value="Unassembled WGS sequence"/>
</dbReference>
<dbReference type="Proteomes" id="UP000317180">
    <property type="component" value="Unassembled WGS sequence"/>
</dbReference>
<evidence type="ECO:0000259" key="1">
    <source>
        <dbReference type="Pfam" id="PF21818"/>
    </source>
</evidence>
<comment type="caution">
    <text evidence="3">The sequence shown here is derived from an EMBL/GenBank/DDBJ whole genome shotgun (WGS) entry which is preliminary data.</text>
</comment>
<evidence type="ECO:0000313" key="3">
    <source>
        <dbReference type="EMBL" id="RNB54981.1"/>
    </source>
</evidence>
<evidence type="ECO:0000313" key="5">
    <source>
        <dbReference type="Proteomes" id="UP000317180"/>
    </source>
</evidence>
<dbReference type="InterPro" id="IPR049251">
    <property type="entry name" value="DUF6884"/>
</dbReference>
<sequence length="153" mass="17083">MKRRLCIIACGAKKIWDVHPEAGATEAQYVYQSAFHKASQAYARTFFSEWAILSAKHGFLLPHDTVPENYDVAFGTKNPEIIALDRLMRQARDKQLDGVEEVVMLGGKKFRKIIHAVFGADKSSFPLADCQGIGFMLQKLNQAVANRQEIGKG</sequence>
<organism evidence="3 4">
    <name type="scientific">Brevibacillus agri</name>
    <dbReference type="NCBI Taxonomy" id="51101"/>
    <lineage>
        <taxon>Bacteria</taxon>
        <taxon>Bacillati</taxon>
        <taxon>Bacillota</taxon>
        <taxon>Bacilli</taxon>
        <taxon>Bacillales</taxon>
        <taxon>Paenibacillaceae</taxon>
        <taxon>Brevibacillus</taxon>
    </lineage>
</organism>
<reference evidence="3 4" key="1">
    <citation type="submission" date="2018-10" db="EMBL/GenBank/DDBJ databases">
        <title>Phylogenomics of Brevibacillus.</title>
        <authorList>
            <person name="Dunlap C."/>
        </authorList>
    </citation>
    <scope>NUCLEOTIDE SEQUENCE [LARGE SCALE GENOMIC DNA]</scope>
    <source>
        <strain evidence="3 4">NRRL NRS 1219</strain>
    </source>
</reference>
<name>A0A3M8AUW5_9BACL</name>
<reference evidence="2 5" key="2">
    <citation type="submission" date="2019-06" db="EMBL/GenBank/DDBJ databases">
        <title>Whole genome shotgun sequence of Brevibacillus agri NBRC 15538.</title>
        <authorList>
            <person name="Hosoyama A."/>
            <person name="Uohara A."/>
            <person name="Ohji S."/>
            <person name="Ichikawa N."/>
        </authorList>
    </citation>
    <scope>NUCLEOTIDE SEQUENCE [LARGE SCALE GENOMIC DNA]</scope>
    <source>
        <strain evidence="2 5">NBRC 15538</strain>
    </source>
</reference>
<dbReference type="OrthoDB" id="2364857at2"/>
<accession>A0A3M8AUW5</accession>
<dbReference type="AlphaFoldDB" id="A0A3M8AUW5"/>
<keyword evidence="5" id="KW-1185">Reference proteome</keyword>
<dbReference type="EMBL" id="BJOD01000016">
    <property type="protein sequence ID" value="GED25853.1"/>
    <property type="molecule type" value="Genomic_DNA"/>
</dbReference>
<protein>
    <recommendedName>
        <fullName evidence="1">DUF6884 domain-containing protein</fullName>
    </recommendedName>
</protein>